<dbReference type="InterPro" id="IPR036397">
    <property type="entry name" value="RNaseH_sf"/>
</dbReference>
<dbReference type="STRING" id="4096.A0A1U7XU59"/>
<dbReference type="Gene3D" id="3.30.420.10">
    <property type="entry name" value="Ribonuclease H-like superfamily/Ribonuclease H"/>
    <property type="match status" value="1"/>
</dbReference>
<keyword evidence="3" id="KW-0540">Nuclease</keyword>
<gene>
    <name evidence="9" type="primary">LOC104242223</name>
</gene>
<protein>
    <submittedName>
        <fullName evidence="9">Uncharacterized protein LOC104242223</fullName>
    </submittedName>
</protein>
<evidence type="ECO:0000256" key="2">
    <source>
        <dbReference type="ARBA" id="ARBA00022695"/>
    </source>
</evidence>
<dbReference type="GO" id="GO:0003964">
    <property type="term" value="F:RNA-directed DNA polymerase activity"/>
    <property type="evidence" value="ECO:0007669"/>
    <property type="project" value="UniProtKB-KW"/>
</dbReference>
<keyword evidence="6" id="KW-0695">RNA-directed DNA polymerase</keyword>
<name>A0A1U7XU59_NICSY</name>
<keyword evidence="8" id="KW-1185">Reference proteome</keyword>
<evidence type="ECO:0000256" key="5">
    <source>
        <dbReference type="ARBA" id="ARBA00022801"/>
    </source>
</evidence>
<keyword evidence="1" id="KW-0808">Transferase</keyword>
<dbReference type="eggNOG" id="KOG0017">
    <property type="taxonomic scope" value="Eukaryota"/>
</dbReference>
<reference evidence="9" key="2">
    <citation type="submission" date="2025-08" db="UniProtKB">
        <authorList>
            <consortium name="RefSeq"/>
        </authorList>
    </citation>
    <scope>IDENTIFICATION</scope>
    <source>
        <tissue evidence="9">Leaf</tissue>
    </source>
</reference>
<dbReference type="GO" id="GO:0003676">
    <property type="term" value="F:nucleic acid binding"/>
    <property type="evidence" value="ECO:0007669"/>
    <property type="project" value="InterPro"/>
</dbReference>
<sequence>MTGQIITMQDYASRWLKVHEKNYHVHNLEIETIVHALNILKHYLYGVPCESLLLEHIKDSQFDDPHFLVLKDTVQRGGANEVMIGEDGDMRLQGWTCVPNIDGLQELILEEAHSLRYSIHPGVTKILEISKCKWELIAINFVVGLPRTLRKYDAFWVIVDRLTKSADFIPVMTPYSSEWLPQIYIREIIRLHDVPIFILFDRGTQFT</sequence>
<evidence type="ECO:0000256" key="1">
    <source>
        <dbReference type="ARBA" id="ARBA00022679"/>
    </source>
</evidence>
<feature type="domain" description="Reverse transcriptase RNase H-like" evidence="7">
    <location>
        <begin position="11"/>
        <end position="48"/>
    </location>
</feature>
<keyword evidence="5" id="KW-0378">Hydrolase</keyword>
<reference evidence="8" key="1">
    <citation type="journal article" date="2013" name="Genome Biol.">
        <title>Reference genomes and transcriptomes of Nicotiana sylvestris and Nicotiana tomentosiformis.</title>
        <authorList>
            <person name="Sierro N."/>
            <person name="Battey J.N."/>
            <person name="Ouadi S."/>
            <person name="Bovet L."/>
            <person name="Goepfert S."/>
            <person name="Bakaher N."/>
            <person name="Peitsch M.C."/>
            <person name="Ivanov N.V."/>
        </authorList>
    </citation>
    <scope>NUCLEOTIDE SEQUENCE [LARGE SCALE GENOMIC DNA]</scope>
</reference>
<dbReference type="GO" id="GO:0016787">
    <property type="term" value="F:hydrolase activity"/>
    <property type="evidence" value="ECO:0007669"/>
    <property type="project" value="UniProtKB-KW"/>
</dbReference>
<dbReference type="PANTHER" id="PTHR45835">
    <property type="entry name" value="YALI0A06105P"/>
    <property type="match status" value="1"/>
</dbReference>
<evidence type="ECO:0000256" key="6">
    <source>
        <dbReference type="ARBA" id="ARBA00022918"/>
    </source>
</evidence>
<dbReference type="Proteomes" id="UP000189701">
    <property type="component" value="Unplaced"/>
</dbReference>
<dbReference type="Pfam" id="PF17917">
    <property type="entry name" value="RT_RNaseH"/>
    <property type="match status" value="1"/>
</dbReference>
<keyword evidence="2" id="KW-0548">Nucleotidyltransferase</keyword>
<evidence type="ECO:0000313" key="9">
    <source>
        <dbReference type="RefSeq" id="XP_009795547.1"/>
    </source>
</evidence>
<dbReference type="InterPro" id="IPR041373">
    <property type="entry name" value="RT_RNaseH"/>
</dbReference>
<dbReference type="PANTHER" id="PTHR45835:SF99">
    <property type="entry name" value="CHROMO DOMAIN-CONTAINING PROTEIN-RELATED"/>
    <property type="match status" value="1"/>
</dbReference>
<organism evidence="8 9">
    <name type="scientific">Nicotiana sylvestris</name>
    <name type="common">Wood tobacco</name>
    <name type="synonym">South American tobacco</name>
    <dbReference type="NCBI Taxonomy" id="4096"/>
    <lineage>
        <taxon>Eukaryota</taxon>
        <taxon>Viridiplantae</taxon>
        <taxon>Streptophyta</taxon>
        <taxon>Embryophyta</taxon>
        <taxon>Tracheophyta</taxon>
        <taxon>Spermatophyta</taxon>
        <taxon>Magnoliopsida</taxon>
        <taxon>eudicotyledons</taxon>
        <taxon>Gunneridae</taxon>
        <taxon>Pentapetalae</taxon>
        <taxon>asterids</taxon>
        <taxon>lamiids</taxon>
        <taxon>Solanales</taxon>
        <taxon>Solanaceae</taxon>
        <taxon>Nicotianoideae</taxon>
        <taxon>Nicotianeae</taxon>
        <taxon>Nicotiana</taxon>
    </lineage>
</organism>
<dbReference type="AlphaFoldDB" id="A0A1U7XU59"/>
<accession>A0A1U7XU59</accession>
<proteinExistence type="predicted"/>
<evidence type="ECO:0000256" key="4">
    <source>
        <dbReference type="ARBA" id="ARBA00022759"/>
    </source>
</evidence>
<dbReference type="InterPro" id="IPR012337">
    <property type="entry name" value="RNaseH-like_sf"/>
</dbReference>
<dbReference type="GO" id="GO:0004519">
    <property type="term" value="F:endonuclease activity"/>
    <property type="evidence" value="ECO:0007669"/>
    <property type="project" value="UniProtKB-KW"/>
</dbReference>
<evidence type="ECO:0000313" key="8">
    <source>
        <dbReference type="Proteomes" id="UP000189701"/>
    </source>
</evidence>
<dbReference type="SUPFAM" id="SSF53098">
    <property type="entry name" value="Ribonuclease H-like"/>
    <property type="match status" value="1"/>
</dbReference>
<keyword evidence="4" id="KW-0255">Endonuclease</keyword>
<dbReference type="RefSeq" id="XP_009795547.1">
    <property type="nucleotide sequence ID" value="XM_009797245.1"/>
</dbReference>
<evidence type="ECO:0000256" key="3">
    <source>
        <dbReference type="ARBA" id="ARBA00022722"/>
    </source>
</evidence>
<evidence type="ECO:0000259" key="7">
    <source>
        <dbReference type="Pfam" id="PF17917"/>
    </source>
</evidence>